<name>A0ABD3GI48_9MARC</name>
<dbReference type="AlphaFoldDB" id="A0ABD3GI48"/>
<evidence type="ECO:0000313" key="2">
    <source>
        <dbReference type="Proteomes" id="UP001633002"/>
    </source>
</evidence>
<evidence type="ECO:0000313" key="1">
    <source>
        <dbReference type="EMBL" id="KAL3678858.1"/>
    </source>
</evidence>
<gene>
    <name evidence="1" type="ORF">R1sor_021814</name>
</gene>
<accession>A0ABD3GI48</accession>
<reference evidence="1 2" key="1">
    <citation type="submission" date="2024-09" db="EMBL/GenBank/DDBJ databases">
        <title>Chromosome-scale assembly of Riccia sorocarpa.</title>
        <authorList>
            <person name="Paukszto L."/>
        </authorList>
    </citation>
    <scope>NUCLEOTIDE SEQUENCE [LARGE SCALE GENOMIC DNA]</scope>
    <source>
        <strain evidence="1">LP-2024</strain>
        <tissue evidence="1">Aerial parts of the thallus</tissue>
    </source>
</reference>
<sequence length="96" mass="10391">MKLILSSDKVIFDKPVGQKGGNAKELEQINKRIVKFVWGGTNTTPRQRIANKVLRLPKAQGGLGLLAASQQVAAFAAATVTWAFSPGKQHPLKQLI</sequence>
<keyword evidence="2" id="KW-1185">Reference proteome</keyword>
<comment type="caution">
    <text evidence="1">The sequence shown here is derived from an EMBL/GenBank/DDBJ whole genome shotgun (WGS) entry which is preliminary data.</text>
</comment>
<protein>
    <submittedName>
        <fullName evidence="1">Uncharacterized protein</fullName>
    </submittedName>
</protein>
<dbReference type="EMBL" id="JBJQOH010000007">
    <property type="protein sequence ID" value="KAL3678858.1"/>
    <property type="molecule type" value="Genomic_DNA"/>
</dbReference>
<dbReference type="Proteomes" id="UP001633002">
    <property type="component" value="Unassembled WGS sequence"/>
</dbReference>
<organism evidence="1 2">
    <name type="scientific">Riccia sorocarpa</name>
    <dbReference type="NCBI Taxonomy" id="122646"/>
    <lineage>
        <taxon>Eukaryota</taxon>
        <taxon>Viridiplantae</taxon>
        <taxon>Streptophyta</taxon>
        <taxon>Embryophyta</taxon>
        <taxon>Marchantiophyta</taxon>
        <taxon>Marchantiopsida</taxon>
        <taxon>Marchantiidae</taxon>
        <taxon>Marchantiales</taxon>
        <taxon>Ricciaceae</taxon>
        <taxon>Riccia</taxon>
    </lineage>
</organism>
<proteinExistence type="predicted"/>